<gene>
    <name evidence="2" type="ORF">DSCO28_46770</name>
</gene>
<accession>A0A5K7ZVB6</accession>
<dbReference type="EMBL" id="AP021876">
    <property type="protein sequence ID" value="BBO84111.1"/>
    <property type="molecule type" value="Genomic_DNA"/>
</dbReference>
<dbReference type="SUPFAM" id="SSF52317">
    <property type="entry name" value="Class I glutamine amidotransferase-like"/>
    <property type="match status" value="1"/>
</dbReference>
<evidence type="ECO:0000256" key="1">
    <source>
        <dbReference type="SAM" id="MobiDB-lite"/>
    </source>
</evidence>
<evidence type="ECO:0000313" key="3">
    <source>
        <dbReference type="Proteomes" id="UP000425960"/>
    </source>
</evidence>
<dbReference type="InterPro" id="IPR027478">
    <property type="entry name" value="LdcA_N"/>
</dbReference>
<evidence type="ECO:0000313" key="2">
    <source>
        <dbReference type="EMBL" id="BBO84111.1"/>
    </source>
</evidence>
<organism evidence="2 3">
    <name type="scientific">Desulfosarcina ovata subsp. sediminis</name>
    <dbReference type="NCBI Taxonomy" id="885957"/>
    <lineage>
        <taxon>Bacteria</taxon>
        <taxon>Pseudomonadati</taxon>
        <taxon>Thermodesulfobacteriota</taxon>
        <taxon>Desulfobacteria</taxon>
        <taxon>Desulfobacterales</taxon>
        <taxon>Desulfosarcinaceae</taxon>
        <taxon>Desulfosarcina</taxon>
    </lineage>
</organism>
<dbReference type="Gene3D" id="3.40.50.10740">
    <property type="entry name" value="Class I glutamine amidotransferase-like"/>
    <property type="match status" value="1"/>
</dbReference>
<evidence type="ECO:0008006" key="4">
    <source>
        <dbReference type="Google" id="ProtNLM"/>
    </source>
</evidence>
<proteinExistence type="predicted"/>
<dbReference type="Proteomes" id="UP000425960">
    <property type="component" value="Chromosome"/>
</dbReference>
<dbReference type="KEGG" id="dov:DSCO28_46770"/>
<dbReference type="AlphaFoldDB" id="A0A5K7ZVB6"/>
<dbReference type="InterPro" id="IPR029062">
    <property type="entry name" value="Class_I_gatase-like"/>
</dbReference>
<name>A0A5K7ZVB6_9BACT</name>
<sequence>MGGLPLSTASGGDPCDRSGDTIGLIAPSGPARHPDEIEQGMAVVTALGFKVVTGQSGYAK</sequence>
<reference evidence="2 3" key="1">
    <citation type="submission" date="2019-11" db="EMBL/GenBank/DDBJ databases">
        <title>Comparative genomics of hydrocarbon-degrading Desulfosarcina strains.</title>
        <authorList>
            <person name="Watanabe M."/>
            <person name="Kojima H."/>
            <person name="Fukui M."/>
        </authorList>
    </citation>
    <scope>NUCLEOTIDE SEQUENCE [LARGE SCALE GENOMIC DNA]</scope>
    <source>
        <strain evidence="2 3">28bB2T</strain>
    </source>
</reference>
<feature type="region of interest" description="Disordered" evidence="1">
    <location>
        <begin position="1"/>
        <end position="35"/>
    </location>
</feature>
<protein>
    <recommendedName>
        <fullName evidence="4">LD-carboxypeptidase N-terminal domain-containing protein</fullName>
    </recommendedName>
</protein>